<dbReference type="GO" id="GO:0005737">
    <property type="term" value="C:cytoplasm"/>
    <property type="evidence" value="ECO:0007669"/>
    <property type="project" value="TreeGrafter"/>
</dbReference>
<proteinExistence type="predicted"/>
<dbReference type="GO" id="GO:0016791">
    <property type="term" value="F:phosphatase activity"/>
    <property type="evidence" value="ECO:0007669"/>
    <property type="project" value="TreeGrafter"/>
</dbReference>
<evidence type="ECO:0000313" key="4">
    <source>
        <dbReference type="Proteomes" id="UP001430647"/>
    </source>
</evidence>
<feature type="binding site" evidence="1">
    <location>
        <position position="59"/>
    </location>
    <ligand>
        <name>substrate</name>
    </ligand>
</feature>
<evidence type="ECO:0000256" key="1">
    <source>
        <dbReference type="PIRSR" id="PIRSR613078-2"/>
    </source>
</evidence>
<dbReference type="InterPro" id="IPR050275">
    <property type="entry name" value="PGM_Phosphatase"/>
</dbReference>
<dbReference type="Gene3D" id="3.40.50.1240">
    <property type="entry name" value="Phosphoglycerate mutase-like"/>
    <property type="match status" value="1"/>
</dbReference>
<dbReference type="RefSeq" id="WP_242161011.1">
    <property type="nucleotide sequence ID" value="NZ_CP131914.1"/>
</dbReference>
<dbReference type="InterPro" id="IPR029033">
    <property type="entry name" value="His_PPase_superfam"/>
</dbReference>
<accession>A0AAU8I3N2</accession>
<dbReference type="SUPFAM" id="SSF53254">
    <property type="entry name" value="Phosphoglycerate mutase-like"/>
    <property type="match status" value="1"/>
</dbReference>
<dbReference type="PANTHER" id="PTHR48100">
    <property type="entry name" value="BROAD-SPECIFICITY PHOSPHATASE YOR283W-RELATED"/>
    <property type="match status" value="1"/>
</dbReference>
<organism evidence="3">
    <name type="scientific">Xanthomonas indica</name>
    <dbReference type="NCBI Taxonomy" id="2912242"/>
    <lineage>
        <taxon>Bacteria</taxon>
        <taxon>Pseudomonadati</taxon>
        <taxon>Pseudomonadota</taxon>
        <taxon>Gammaproteobacteria</taxon>
        <taxon>Lysobacterales</taxon>
        <taxon>Lysobacteraceae</taxon>
        <taxon>Xanthomonas</taxon>
    </lineage>
</organism>
<dbReference type="CDD" id="cd07067">
    <property type="entry name" value="HP_PGM_like"/>
    <property type="match status" value="1"/>
</dbReference>
<reference evidence="3" key="3">
    <citation type="submission" date="2023-08" db="EMBL/GenBank/DDBJ databases">
        <title>Complete genome sequence of Xanthomonas indica.</title>
        <authorList>
            <person name="Patil P.B."/>
            <person name="Rana R."/>
        </authorList>
    </citation>
    <scope>NUCLEOTIDE SEQUENCE</scope>
    <source>
        <strain evidence="3">PPL560</strain>
    </source>
</reference>
<dbReference type="EMBL" id="JAKJPQ010000016">
    <property type="protein sequence ID" value="MCI2263294.1"/>
    <property type="molecule type" value="Genomic_DNA"/>
</dbReference>
<protein>
    <submittedName>
        <fullName evidence="3">Histidine phosphatase family protein</fullName>
        <ecNumber evidence="3">3.1.3.-</ecNumber>
    </submittedName>
</protein>
<dbReference type="KEGG" id="xin:Q7W82_18020"/>
<keyword evidence="3" id="KW-0378">Hydrolase</keyword>
<reference evidence="2 4" key="1">
    <citation type="journal article" date="2022" name="Curr. Microbiol.">
        <title>Xanthomonas indica sp. nov., a Novel Member of Non-Pathogenic Xanthomonas Community from Healthy Rice Seeds.</title>
        <authorList>
            <person name="Rana R."/>
            <person name="Madhavan V.N."/>
            <person name="Saroha T."/>
            <person name="Bansal K."/>
            <person name="Kaur A."/>
            <person name="Sonti R.V."/>
            <person name="Patel H.K."/>
            <person name="Patil P.B."/>
        </authorList>
    </citation>
    <scope>NUCLEOTIDE SEQUENCE [LARGE SCALE GENOMIC DNA]</scope>
    <source>
        <strain evidence="2 4">PPL560</strain>
    </source>
</reference>
<dbReference type="AlphaFoldDB" id="A0AAU8I3N2"/>
<dbReference type="InterPro" id="IPR013078">
    <property type="entry name" value="His_Pase_superF_clade-1"/>
</dbReference>
<gene>
    <name evidence="2" type="ORF">L3V74_17310</name>
    <name evidence="3" type="ORF">Q7W82_18020</name>
</gene>
<keyword evidence="4" id="KW-1185">Reference proteome</keyword>
<dbReference type="PANTHER" id="PTHR48100:SF1">
    <property type="entry name" value="HISTIDINE PHOSPHATASE FAMILY PROTEIN-RELATED"/>
    <property type="match status" value="1"/>
</dbReference>
<sequence length="206" mass="22878">MTTLILARHGHVDWIAPERFRGRAELPLSKLGELQAAALATRVAQSWAPDAIYTSPLSRCVRTGAAIAQTTGVPAKILEDLSDIDYGQWQGLTHDEVTARWPESARTWFAMPDLALIPGGETLADVLVRAMKVLHNILHHHSGQTVVLVGHDSINRVLLLQCLGLPLARYWRIKQEPCCVNEIAIEEGNFTLHRLNETHHTLGLRV</sequence>
<dbReference type="SMART" id="SM00855">
    <property type="entry name" value="PGAM"/>
    <property type="match status" value="1"/>
</dbReference>
<evidence type="ECO:0000313" key="2">
    <source>
        <dbReference type="EMBL" id="MCI2263294.1"/>
    </source>
</evidence>
<reference evidence="2" key="2">
    <citation type="submission" date="2022-01" db="EMBL/GenBank/DDBJ databases">
        <authorList>
            <person name="Rana R."/>
            <person name="Patil P.B."/>
        </authorList>
    </citation>
    <scope>NUCLEOTIDE SEQUENCE</scope>
    <source>
        <strain evidence="2">PPL560</strain>
    </source>
</reference>
<evidence type="ECO:0000313" key="3">
    <source>
        <dbReference type="EMBL" id="XCI80131.1"/>
    </source>
</evidence>
<dbReference type="EC" id="3.1.3.-" evidence="3"/>
<dbReference type="Pfam" id="PF00300">
    <property type="entry name" value="His_Phos_1"/>
    <property type="match status" value="1"/>
</dbReference>
<dbReference type="Proteomes" id="UP001430647">
    <property type="component" value="Unassembled WGS sequence"/>
</dbReference>
<dbReference type="EMBL" id="CP131914">
    <property type="protein sequence ID" value="XCI80131.1"/>
    <property type="molecule type" value="Genomic_DNA"/>
</dbReference>
<name>A0AAU8I3N2_9XANT</name>